<dbReference type="InterPro" id="IPR029020">
    <property type="entry name" value="Ammonium/urea_transptr"/>
</dbReference>
<feature type="transmembrane region" description="Helical" evidence="8">
    <location>
        <begin position="27"/>
        <end position="46"/>
    </location>
</feature>
<feature type="transmembrane region" description="Helical" evidence="8">
    <location>
        <begin position="373"/>
        <end position="395"/>
    </location>
</feature>
<keyword evidence="4 8" id="KW-0812">Transmembrane</keyword>
<dbReference type="SUPFAM" id="SSF111352">
    <property type="entry name" value="Ammonium transporter"/>
    <property type="match status" value="1"/>
</dbReference>
<dbReference type="Proteomes" id="UP000494165">
    <property type="component" value="Unassembled WGS sequence"/>
</dbReference>
<dbReference type="GO" id="GO:0005886">
    <property type="term" value="C:plasma membrane"/>
    <property type="evidence" value="ECO:0007669"/>
    <property type="project" value="UniProtKB-SubCell"/>
</dbReference>
<evidence type="ECO:0000256" key="1">
    <source>
        <dbReference type="ARBA" id="ARBA00004141"/>
    </source>
</evidence>
<dbReference type="Pfam" id="PF00909">
    <property type="entry name" value="Ammonium_transp"/>
    <property type="match status" value="1"/>
</dbReference>
<dbReference type="PROSITE" id="PS01219">
    <property type="entry name" value="AMMONIUM_TRANSP"/>
    <property type="match status" value="1"/>
</dbReference>
<keyword evidence="3 8" id="KW-0813">Transport</keyword>
<evidence type="ECO:0000313" key="12">
    <source>
        <dbReference type="Proteomes" id="UP000494165"/>
    </source>
</evidence>
<sequence length="450" mass="46740">MDVSGADDRNATTRDPLEDLKRNVDDFFLITNAIIICLMQCGFACLEVGSVRAKNATNIMMKNMMDMFISGTCYWLVGYSLAFGSGSSFTGLWDFVAGRGLSDGAFFSHWFFQFTFAATAATIVSGAVAERCSFVSYLAYSAVISGFLYPIVSHWAWSPEGWLSILGYQDFAGSGVVHLLGGVCALVGAVVLGPRIGRFDAKENVLPGHSTPLVGVGGMILFTGFLAFNGGSLGHISQPGDGEQVAKVLANTALGGAGGALVTMALSRAGLAGRAANWSFLNSLNGALTGMVSVCACADQLQMWAALIVGAVAGPVFCFVSRTLIALKVDDPLDAVAVHGGGGVWGLVGGALLRLDTLVAGDLGAAGRLVACNLAGAVGIALWSGGACLLLFGALRKADLLRVSQQEELEGMDLSKHAEPAYPGPPWHGGAVSGKNPEGSYSNRAFNNEE</sequence>
<dbReference type="InterPro" id="IPR018047">
    <property type="entry name" value="Ammonium_transpt_CS"/>
</dbReference>
<dbReference type="AlphaFoldDB" id="A0A8S1E751"/>
<evidence type="ECO:0000256" key="7">
    <source>
        <dbReference type="ARBA" id="ARBA00023177"/>
    </source>
</evidence>
<feature type="region of interest" description="Disordered" evidence="9">
    <location>
        <begin position="414"/>
        <end position="450"/>
    </location>
</feature>
<feature type="transmembrane region" description="Helical" evidence="8">
    <location>
        <begin position="134"/>
        <end position="152"/>
    </location>
</feature>
<dbReference type="GO" id="GO:0097272">
    <property type="term" value="P:ammonium homeostasis"/>
    <property type="evidence" value="ECO:0007669"/>
    <property type="project" value="TreeGrafter"/>
</dbReference>
<evidence type="ECO:0000256" key="5">
    <source>
        <dbReference type="ARBA" id="ARBA00022989"/>
    </source>
</evidence>
<dbReference type="PANTHER" id="PTHR11730:SF6">
    <property type="entry name" value="AMMONIUM TRANSPORTER"/>
    <property type="match status" value="1"/>
</dbReference>
<comment type="subcellular location">
    <subcellularLocation>
        <location evidence="8">Cell membrane</location>
        <topology evidence="8">Multi-pass membrane protein</topology>
    </subcellularLocation>
    <subcellularLocation>
        <location evidence="1">Membrane</location>
        <topology evidence="1">Multi-pass membrane protein</topology>
    </subcellularLocation>
</comment>
<keyword evidence="12" id="KW-1185">Reference proteome</keyword>
<accession>A0A8S1E751</accession>
<evidence type="ECO:0000256" key="9">
    <source>
        <dbReference type="SAM" id="MobiDB-lite"/>
    </source>
</evidence>
<dbReference type="PANTHER" id="PTHR11730">
    <property type="entry name" value="AMMONIUM TRANSPORTER"/>
    <property type="match status" value="1"/>
</dbReference>
<dbReference type="OrthoDB" id="534912at2759"/>
<dbReference type="FunFam" id="1.10.3430.10:FF:000010">
    <property type="entry name" value="Ammonium transporter"/>
    <property type="match status" value="1"/>
</dbReference>
<feature type="transmembrane region" description="Helical" evidence="8">
    <location>
        <begin position="67"/>
        <end position="90"/>
    </location>
</feature>
<feature type="transmembrane region" description="Helical" evidence="8">
    <location>
        <begin position="205"/>
        <end position="228"/>
    </location>
</feature>
<organism evidence="11 12">
    <name type="scientific">Cloeon dipterum</name>
    <dbReference type="NCBI Taxonomy" id="197152"/>
    <lineage>
        <taxon>Eukaryota</taxon>
        <taxon>Metazoa</taxon>
        <taxon>Ecdysozoa</taxon>
        <taxon>Arthropoda</taxon>
        <taxon>Hexapoda</taxon>
        <taxon>Insecta</taxon>
        <taxon>Pterygota</taxon>
        <taxon>Palaeoptera</taxon>
        <taxon>Ephemeroptera</taxon>
        <taxon>Pisciforma</taxon>
        <taxon>Baetidae</taxon>
        <taxon>Cloeon</taxon>
    </lineage>
</organism>
<dbReference type="InterPro" id="IPR001905">
    <property type="entry name" value="Ammonium_transpt"/>
</dbReference>
<feature type="compositionally biased region" description="Polar residues" evidence="9">
    <location>
        <begin position="439"/>
        <end position="450"/>
    </location>
</feature>
<dbReference type="GO" id="GO:0008519">
    <property type="term" value="F:ammonium channel activity"/>
    <property type="evidence" value="ECO:0007669"/>
    <property type="project" value="InterPro"/>
</dbReference>
<keyword evidence="7 8" id="KW-0924">Ammonia transport</keyword>
<keyword evidence="5 8" id="KW-1133">Transmembrane helix</keyword>
<name>A0A8S1E751_9INSE</name>
<comment type="similarity">
    <text evidence="2 8">Belongs to the ammonia transporter channel (TC 1.A.11.2) family.</text>
</comment>
<protein>
    <recommendedName>
        <fullName evidence="8">Ammonium transporter</fullName>
    </recommendedName>
</protein>
<evidence type="ECO:0000256" key="4">
    <source>
        <dbReference type="ARBA" id="ARBA00022692"/>
    </source>
</evidence>
<dbReference type="Gene3D" id="1.10.3430.10">
    <property type="entry name" value="Ammonium transporter AmtB like domains"/>
    <property type="match status" value="1"/>
</dbReference>
<evidence type="ECO:0000256" key="3">
    <source>
        <dbReference type="ARBA" id="ARBA00022448"/>
    </source>
</evidence>
<gene>
    <name evidence="11" type="ORF">CLODIP_2_CD04705</name>
</gene>
<dbReference type="EMBL" id="CADEPI010000451">
    <property type="protein sequence ID" value="CAB3386067.1"/>
    <property type="molecule type" value="Genomic_DNA"/>
</dbReference>
<feature type="transmembrane region" description="Helical" evidence="8">
    <location>
        <begin position="110"/>
        <end position="129"/>
    </location>
</feature>
<reference evidence="11 12" key="1">
    <citation type="submission" date="2020-04" db="EMBL/GenBank/DDBJ databases">
        <authorList>
            <person name="Alioto T."/>
            <person name="Alioto T."/>
            <person name="Gomez Garrido J."/>
        </authorList>
    </citation>
    <scope>NUCLEOTIDE SEQUENCE [LARGE SCALE GENOMIC DNA]</scope>
</reference>
<dbReference type="NCBIfam" id="TIGR00836">
    <property type="entry name" value="amt"/>
    <property type="match status" value="1"/>
</dbReference>
<evidence type="ECO:0000256" key="6">
    <source>
        <dbReference type="ARBA" id="ARBA00023136"/>
    </source>
</evidence>
<evidence type="ECO:0000259" key="10">
    <source>
        <dbReference type="Pfam" id="PF00909"/>
    </source>
</evidence>
<evidence type="ECO:0000256" key="2">
    <source>
        <dbReference type="ARBA" id="ARBA00005887"/>
    </source>
</evidence>
<keyword evidence="6 8" id="KW-0472">Membrane</keyword>
<feature type="transmembrane region" description="Helical" evidence="8">
    <location>
        <begin position="172"/>
        <end position="193"/>
    </location>
</feature>
<feature type="transmembrane region" description="Helical" evidence="8">
    <location>
        <begin position="333"/>
        <end position="353"/>
    </location>
</feature>
<evidence type="ECO:0000256" key="8">
    <source>
        <dbReference type="RuleBase" id="RU362002"/>
    </source>
</evidence>
<proteinExistence type="inferred from homology"/>
<feature type="transmembrane region" description="Helical" evidence="8">
    <location>
        <begin position="248"/>
        <end position="266"/>
    </location>
</feature>
<feature type="domain" description="Ammonium transporter AmtB-like" evidence="10">
    <location>
        <begin position="28"/>
        <end position="422"/>
    </location>
</feature>
<comment type="caution">
    <text evidence="11">The sequence shown here is derived from an EMBL/GenBank/DDBJ whole genome shotgun (WGS) entry which is preliminary data.</text>
</comment>
<evidence type="ECO:0000313" key="11">
    <source>
        <dbReference type="EMBL" id="CAB3386067.1"/>
    </source>
</evidence>
<feature type="transmembrane region" description="Helical" evidence="8">
    <location>
        <begin position="302"/>
        <end position="321"/>
    </location>
</feature>
<dbReference type="InterPro" id="IPR024041">
    <property type="entry name" value="NH4_transpt_AmtB-like_dom"/>
</dbReference>